<dbReference type="CDD" id="cd05298">
    <property type="entry name" value="GH4_GlvA_pagL_like"/>
    <property type="match status" value="1"/>
</dbReference>
<dbReference type="InterPro" id="IPR019802">
    <property type="entry name" value="GlycHydrolase_4_CS"/>
</dbReference>
<keyword evidence="9" id="KW-0533">Nickel</keyword>
<dbReference type="RefSeq" id="WP_091008783.1">
    <property type="nucleotide sequence ID" value="NZ_FOGP01000003.1"/>
</dbReference>
<evidence type="ECO:0000256" key="7">
    <source>
        <dbReference type="PIRSR" id="PIRSR601088-1"/>
    </source>
</evidence>
<evidence type="ECO:0000256" key="1">
    <source>
        <dbReference type="ARBA" id="ARBA00010141"/>
    </source>
</evidence>
<dbReference type="GO" id="GO:0046872">
    <property type="term" value="F:metal ion binding"/>
    <property type="evidence" value="ECO:0007669"/>
    <property type="project" value="UniProtKB-KW"/>
</dbReference>
<evidence type="ECO:0000256" key="5">
    <source>
        <dbReference type="ARBA" id="ARBA00023211"/>
    </source>
</evidence>
<dbReference type="InterPro" id="IPR001088">
    <property type="entry name" value="Glyco_hydro_4"/>
</dbReference>
<keyword evidence="9" id="KW-0408">Iron</keyword>
<dbReference type="InterPro" id="IPR015955">
    <property type="entry name" value="Lactate_DH/Glyco_Ohase_4_C"/>
</dbReference>
<evidence type="ECO:0000256" key="12">
    <source>
        <dbReference type="SAM" id="Phobius"/>
    </source>
</evidence>
<dbReference type="InterPro" id="IPR022616">
    <property type="entry name" value="Glyco_hydro_4_C"/>
</dbReference>
<dbReference type="GO" id="GO:0016616">
    <property type="term" value="F:oxidoreductase activity, acting on the CH-OH group of donors, NAD or NADP as acceptor"/>
    <property type="evidence" value="ECO:0007669"/>
    <property type="project" value="InterPro"/>
</dbReference>
<evidence type="ECO:0000256" key="6">
    <source>
        <dbReference type="ARBA" id="ARBA00023295"/>
    </source>
</evidence>
<dbReference type="PANTHER" id="PTHR32092:SF14">
    <property type="entry name" value="MALTOSE-6'-PHOSPHATE GLUCOSIDASE"/>
    <property type="match status" value="1"/>
</dbReference>
<dbReference type="PROSITE" id="PS01324">
    <property type="entry name" value="GLYCOSYL_HYDROL_F4"/>
    <property type="match status" value="1"/>
</dbReference>
<evidence type="ECO:0000256" key="10">
    <source>
        <dbReference type="PIRSR" id="PIRSR601088-4"/>
    </source>
</evidence>
<dbReference type="AlphaFoldDB" id="A0A1H9PG95"/>
<sequence length="443" mass="50040">MGKQSYAVTIAGGGSTYTPGVVLMLLHDMQKFPVRHITLYDNDAERQETIAKACAIYIQENAPEVKFSYTTDPAEAFTGIDFVLAQIRVGKYEMRDKDEKIPLRHGVVGQETCGPGGIAYGLRSIVGVIEILDYMEKYSPDAWMLNYSNPAAIVAEATRRLRPDSRIINICDMPIALMDIMAALCGLRDYRDLVYGYYGLNHFGWWWKIQDKSGRDLMPTIKEHMARNGYADAVAGLQFVDESWLHTFQKAKDVYALDPNTIPNTYLKYYLYPDYVVANSDPNHTRTDEVREGREKSVFGMAHKIIQQGTARGFELKADEHSEYIVDLACALAENTRERFMLIVPNHGAIENFDPTAAVEVPCIVGSDGYQKICQGSIPQFQKGLMEQQVSVEKLVVSAWVEHSYQKLWQALSLSKTVPSASVAKDLLDELYEANRNFWPELR</sequence>
<dbReference type="SUPFAM" id="SSF56327">
    <property type="entry name" value="LDH C-terminal domain-like"/>
    <property type="match status" value="1"/>
</dbReference>
<dbReference type="EMBL" id="FOGP01000003">
    <property type="protein sequence ID" value="SER47120.1"/>
    <property type="molecule type" value="Genomic_DNA"/>
</dbReference>
<accession>A0A1H9PG95</accession>
<feature type="site" description="Increases basicity of active site Tyr" evidence="10">
    <location>
        <position position="111"/>
    </location>
</feature>
<keyword evidence="9" id="KW-0170">Cobalt</keyword>
<evidence type="ECO:0000256" key="8">
    <source>
        <dbReference type="PIRSR" id="PIRSR601088-2"/>
    </source>
</evidence>
<reference evidence="15" key="1">
    <citation type="submission" date="2016-10" db="EMBL/GenBank/DDBJ databases">
        <authorList>
            <person name="Varghese N."/>
            <person name="Submissions S."/>
        </authorList>
    </citation>
    <scope>NUCLEOTIDE SEQUENCE [LARGE SCALE GENOMIC DNA]</scope>
    <source>
        <strain evidence="15">KHGC19</strain>
    </source>
</reference>
<dbReference type="InterPro" id="IPR036291">
    <property type="entry name" value="NAD(P)-bd_dom_sf"/>
</dbReference>
<dbReference type="Gene3D" id="3.40.50.720">
    <property type="entry name" value="NAD(P)-binding Rossmann-like Domain"/>
    <property type="match status" value="1"/>
</dbReference>
<dbReference type="PRINTS" id="PR00732">
    <property type="entry name" value="GLHYDRLASE4"/>
</dbReference>
<dbReference type="Gene3D" id="3.90.110.10">
    <property type="entry name" value="Lactate dehydrogenase/glycoside hydrolase, family 4, C-terminal"/>
    <property type="match status" value="1"/>
</dbReference>
<dbReference type="GO" id="GO:0004553">
    <property type="term" value="F:hydrolase activity, hydrolyzing O-glycosyl compounds"/>
    <property type="evidence" value="ECO:0007669"/>
    <property type="project" value="InterPro"/>
</dbReference>
<dbReference type="GO" id="GO:0005975">
    <property type="term" value="P:carbohydrate metabolic process"/>
    <property type="evidence" value="ECO:0007669"/>
    <property type="project" value="InterPro"/>
</dbReference>
<evidence type="ECO:0000256" key="2">
    <source>
        <dbReference type="ARBA" id="ARBA00022723"/>
    </source>
</evidence>
<feature type="binding site" evidence="9">
    <location>
        <position position="171"/>
    </location>
    <ligand>
        <name>Mn(2+)</name>
        <dbReference type="ChEBI" id="CHEBI:29035"/>
    </ligand>
</feature>
<feature type="binding site" evidence="8">
    <location>
        <position position="286"/>
    </location>
    <ligand>
        <name>substrate</name>
    </ligand>
</feature>
<dbReference type="Pfam" id="PF11975">
    <property type="entry name" value="Glyco_hydro_4C"/>
    <property type="match status" value="1"/>
</dbReference>
<dbReference type="Proteomes" id="UP000199128">
    <property type="component" value="Unassembled WGS sequence"/>
</dbReference>
<keyword evidence="12" id="KW-1133">Transmembrane helix</keyword>
<proteinExistence type="inferred from homology"/>
<feature type="binding site" evidence="9">
    <location>
        <position position="202"/>
    </location>
    <ligand>
        <name>Mn(2+)</name>
        <dbReference type="ChEBI" id="CHEBI:29035"/>
    </ligand>
</feature>
<keyword evidence="12" id="KW-0812">Transmembrane</keyword>
<evidence type="ECO:0000256" key="4">
    <source>
        <dbReference type="ARBA" id="ARBA00023027"/>
    </source>
</evidence>
<feature type="domain" description="Glycosyl hydrolase family 4 C-terminal" evidence="13">
    <location>
        <begin position="197"/>
        <end position="418"/>
    </location>
</feature>
<name>A0A1H9PG95_9ACTN</name>
<feature type="binding site" evidence="8">
    <location>
        <position position="95"/>
    </location>
    <ligand>
        <name>substrate</name>
    </ligand>
</feature>
<dbReference type="Pfam" id="PF02056">
    <property type="entry name" value="Glyco_hydro_4"/>
    <property type="match status" value="1"/>
</dbReference>
<keyword evidence="6 11" id="KW-0326">Glycosidase</keyword>
<keyword evidence="2 9" id="KW-0479">Metal-binding</keyword>
<feature type="active site" description="Proton donor" evidence="7">
    <location>
        <position position="172"/>
    </location>
</feature>
<keyword evidence="5 9" id="KW-0464">Manganese</keyword>
<keyword evidence="3 11" id="KW-0378">Hydrolase</keyword>
<evidence type="ECO:0000256" key="9">
    <source>
        <dbReference type="PIRSR" id="PIRSR601088-3"/>
    </source>
</evidence>
<evidence type="ECO:0000256" key="11">
    <source>
        <dbReference type="RuleBase" id="RU361152"/>
    </source>
</evidence>
<comment type="similarity">
    <text evidence="1 11">Belongs to the glycosyl hydrolase 4 family.</text>
</comment>
<feature type="active site" description="Proton acceptor" evidence="7">
    <location>
        <position position="266"/>
    </location>
</feature>
<evidence type="ECO:0000313" key="14">
    <source>
        <dbReference type="EMBL" id="SER47120.1"/>
    </source>
</evidence>
<gene>
    <name evidence="14" type="ORF">SAMN05216446_0931</name>
</gene>
<keyword evidence="12" id="KW-0472">Membrane</keyword>
<feature type="transmembrane region" description="Helical" evidence="12">
    <location>
        <begin position="6"/>
        <end position="26"/>
    </location>
</feature>
<keyword evidence="4 11" id="KW-0520">NAD</keyword>
<feature type="binding site" evidence="8">
    <location>
        <position position="149"/>
    </location>
    <ligand>
        <name>substrate</name>
    </ligand>
</feature>
<comment type="cofactor">
    <cofactor evidence="11">
        <name>NAD(+)</name>
        <dbReference type="ChEBI" id="CHEBI:57540"/>
    </cofactor>
    <text evidence="11">Binds 1 NAD(+) per subunit.</text>
</comment>
<evidence type="ECO:0000313" key="15">
    <source>
        <dbReference type="Proteomes" id="UP000199128"/>
    </source>
</evidence>
<protein>
    <submittedName>
        <fullName evidence="14">Maltose-6-phosphate glucosidase</fullName>
    </submittedName>
</protein>
<organism evidence="14 15">
    <name type="scientific">Parafannyhessea umbonata</name>
    <dbReference type="NCBI Taxonomy" id="604330"/>
    <lineage>
        <taxon>Bacteria</taxon>
        <taxon>Bacillati</taxon>
        <taxon>Actinomycetota</taxon>
        <taxon>Coriobacteriia</taxon>
        <taxon>Coriobacteriales</taxon>
        <taxon>Atopobiaceae</taxon>
        <taxon>Parafannyhessea</taxon>
    </lineage>
</organism>
<evidence type="ECO:0000259" key="13">
    <source>
        <dbReference type="Pfam" id="PF11975"/>
    </source>
</evidence>
<dbReference type="SUPFAM" id="SSF51735">
    <property type="entry name" value="NAD(P)-binding Rossmann-fold domains"/>
    <property type="match status" value="1"/>
</dbReference>
<evidence type="ECO:0000256" key="3">
    <source>
        <dbReference type="ARBA" id="ARBA00022801"/>
    </source>
</evidence>
<dbReference type="PANTHER" id="PTHR32092">
    <property type="entry name" value="6-PHOSPHO-BETA-GLUCOSIDASE-RELATED"/>
    <property type="match status" value="1"/>
</dbReference>